<evidence type="ECO:0000259" key="3">
    <source>
        <dbReference type="PROSITE" id="PS51459"/>
    </source>
</evidence>
<protein>
    <submittedName>
        <fullName evidence="4">Filamentation induced by cAMP protein fic</fullName>
    </submittedName>
</protein>
<dbReference type="SUPFAM" id="SSF140931">
    <property type="entry name" value="Fic-like"/>
    <property type="match status" value="1"/>
</dbReference>
<dbReference type="Proteomes" id="UP000037822">
    <property type="component" value="Unassembled WGS sequence"/>
</dbReference>
<dbReference type="AlphaFoldDB" id="A0A0N1FKR1"/>
<accession>A0A0N1FKR1</accession>
<proteinExistence type="predicted"/>
<feature type="binding site" evidence="2">
    <location>
        <begin position="163"/>
        <end position="166"/>
    </location>
    <ligand>
        <name>ATP</name>
        <dbReference type="ChEBI" id="CHEBI:30616"/>
    </ligand>
</feature>
<evidence type="ECO:0000313" key="4">
    <source>
        <dbReference type="EMBL" id="KPH82593.1"/>
    </source>
</evidence>
<feature type="binding site" evidence="2">
    <location>
        <begin position="214"/>
        <end position="221"/>
    </location>
    <ligand>
        <name>ATP</name>
        <dbReference type="ChEBI" id="CHEBI:30616"/>
    </ligand>
</feature>
<dbReference type="InterPro" id="IPR036597">
    <property type="entry name" value="Fido-like_dom_sf"/>
</dbReference>
<keyword evidence="2" id="KW-0547">Nucleotide-binding</keyword>
<dbReference type="InterPro" id="IPR040198">
    <property type="entry name" value="Fido_containing"/>
</dbReference>
<dbReference type="PANTHER" id="PTHR13504:SF38">
    <property type="entry name" value="FIDO DOMAIN-CONTAINING PROTEIN"/>
    <property type="match status" value="1"/>
</dbReference>
<keyword evidence="2" id="KW-0067">ATP-binding</keyword>
<dbReference type="OrthoDB" id="9813719at2"/>
<reference evidence="4 5" key="1">
    <citation type="submission" date="2015-07" db="EMBL/GenBank/DDBJ databases">
        <title>Whole genome sequencing of Bosea vaviloviae isolated from cave pool.</title>
        <authorList>
            <person name="Tan N.E.H."/>
            <person name="Lee Y.P."/>
            <person name="Gan H.M."/>
            <person name="Barton H."/>
            <person name="Savka M.A."/>
        </authorList>
    </citation>
    <scope>NUCLEOTIDE SEQUENCE [LARGE SCALE GENOMIC DNA]</scope>
    <source>
        <strain evidence="4 5">SD260</strain>
    </source>
</reference>
<name>A0A0N1FKR1_9HYPH</name>
<dbReference type="Gene3D" id="1.10.3290.10">
    <property type="entry name" value="Fido-like domain"/>
    <property type="match status" value="1"/>
</dbReference>
<evidence type="ECO:0000256" key="1">
    <source>
        <dbReference type="PIRSR" id="PIRSR640198-1"/>
    </source>
</evidence>
<comment type="caution">
    <text evidence="4">The sequence shown here is derived from an EMBL/GenBank/DDBJ whole genome shotgun (WGS) entry which is preliminary data.</text>
</comment>
<feature type="domain" description="Fido" evidence="3">
    <location>
        <begin position="115"/>
        <end position="290"/>
    </location>
</feature>
<dbReference type="InterPro" id="IPR003812">
    <property type="entry name" value="Fido"/>
</dbReference>
<evidence type="ECO:0000313" key="5">
    <source>
        <dbReference type="Proteomes" id="UP000037822"/>
    </source>
</evidence>
<keyword evidence="5" id="KW-1185">Reference proteome</keyword>
<dbReference type="PROSITE" id="PS51459">
    <property type="entry name" value="FIDO"/>
    <property type="match status" value="1"/>
</dbReference>
<dbReference type="RefSeq" id="WP_054207545.1">
    <property type="nucleotide sequence ID" value="NZ_LGSZ01000018.1"/>
</dbReference>
<dbReference type="Pfam" id="PF02661">
    <property type="entry name" value="Fic"/>
    <property type="match status" value="1"/>
</dbReference>
<gene>
    <name evidence="4" type="ORF">AE618_02865</name>
</gene>
<evidence type="ECO:0000256" key="2">
    <source>
        <dbReference type="PIRSR" id="PIRSR640198-2"/>
    </source>
</evidence>
<sequence length="409" mass="46228">MIETPSRIEPVFFEDQIPQVLADLSIEIQREAGNLGRGLHPESAAELADLVRMMNSYYSNLIEGHNTRPKDIERALAGAELEPETRPLALEAKAHVMVQREIDEMHLKGTLSSPTSVDFLRWSHRAFYDEMPEEFRFIKRPDGILAEIVPGEFRQKAADDVEVGRHLPPSSSQVQPFMEHFAKRFGAAENWPSTRIIAIASAHHRLNYIHPFPDGNGRVSRLMSHAMAQRAGIGGFGLWSISRGLARGLRDRGEYKRMMDHADSPRRGDLDGRGNLSAAALKDYCEWFLSVVLDQIRFSAFMFDIERLETRFRMLVRDVLDDKRAPDLIGVILKHGSLDRGDAHLALKTSERTARNTMADLLKAGFLRSPSPKTPVRIAFPLDYRERLFPNLFTDAEISPPEPPRLSSG</sequence>
<dbReference type="EMBL" id="LGSZ01000018">
    <property type="protein sequence ID" value="KPH82593.1"/>
    <property type="molecule type" value="Genomic_DNA"/>
</dbReference>
<dbReference type="GO" id="GO:0005524">
    <property type="term" value="F:ATP binding"/>
    <property type="evidence" value="ECO:0007669"/>
    <property type="project" value="UniProtKB-KW"/>
</dbReference>
<organism evidence="4 5">
    <name type="scientific">Bosea vaviloviae</name>
    <dbReference type="NCBI Taxonomy" id="1526658"/>
    <lineage>
        <taxon>Bacteria</taxon>
        <taxon>Pseudomonadati</taxon>
        <taxon>Pseudomonadota</taxon>
        <taxon>Alphaproteobacteria</taxon>
        <taxon>Hyphomicrobiales</taxon>
        <taxon>Boseaceae</taxon>
        <taxon>Bosea</taxon>
    </lineage>
</organism>
<dbReference type="PANTHER" id="PTHR13504">
    <property type="entry name" value="FIDO DOMAIN-CONTAINING PROTEIN DDB_G0283145"/>
    <property type="match status" value="1"/>
</dbReference>
<feature type="active site" evidence="1">
    <location>
        <position position="210"/>
    </location>
</feature>
<dbReference type="PATRIC" id="fig|1526658.3.peg.4282"/>